<evidence type="ECO:0000313" key="5">
    <source>
        <dbReference type="Proteomes" id="UP000318384"/>
    </source>
</evidence>
<feature type="domain" description="DUF1559" evidence="3">
    <location>
        <begin position="39"/>
        <end position="330"/>
    </location>
</feature>
<dbReference type="Pfam" id="PF07963">
    <property type="entry name" value="N_methyl"/>
    <property type="match status" value="1"/>
</dbReference>
<dbReference type="Pfam" id="PF07596">
    <property type="entry name" value="SBP_bac_10"/>
    <property type="match status" value="1"/>
</dbReference>
<gene>
    <name evidence="4" type="ORF">V202x_32580</name>
</gene>
<dbReference type="InterPro" id="IPR011453">
    <property type="entry name" value="DUF1559"/>
</dbReference>
<dbReference type="Proteomes" id="UP000318384">
    <property type="component" value="Chromosome"/>
</dbReference>
<dbReference type="PANTHER" id="PTHR30093">
    <property type="entry name" value="GENERAL SECRETION PATHWAY PROTEIN G"/>
    <property type="match status" value="1"/>
</dbReference>
<keyword evidence="5" id="KW-1185">Reference proteome</keyword>
<dbReference type="SUPFAM" id="SSF54523">
    <property type="entry name" value="Pili subunits"/>
    <property type="match status" value="1"/>
</dbReference>
<dbReference type="EMBL" id="CP037422">
    <property type="protein sequence ID" value="QDU09861.1"/>
    <property type="molecule type" value="Genomic_DNA"/>
</dbReference>
<keyword evidence="2" id="KW-0812">Transmembrane</keyword>
<proteinExistence type="predicted"/>
<evidence type="ECO:0000256" key="2">
    <source>
        <dbReference type="SAM" id="Phobius"/>
    </source>
</evidence>
<dbReference type="InterPro" id="IPR012902">
    <property type="entry name" value="N_methyl_site"/>
</dbReference>
<evidence type="ECO:0000256" key="1">
    <source>
        <dbReference type="SAM" id="MobiDB-lite"/>
    </source>
</evidence>
<keyword evidence="2" id="KW-1133">Transmembrane helix</keyword>
<sequence length="364" mass="38267">MKQRHKRKGSFTFGFTLIELLVVIAIIAILIALLLPAVQQAREAARRTECKNKLKQLGIAVHGYHEVHGCMPMASGSNGGPGGRRQSGFVGLLPFIDQAPLFNLIAAGGTAAAVDGTTNYNGFDFVPWDNNHKAVRTSIPMLLCPSDGDSTEQLPRRGSNYMFSRGDTAWDTNPAWNGNGGRGLRGFFVGGSGNSGVRRIRDVTDGLSNTIAMGERIKAKPGGNSILTGAIATNITQAQYRVDASVCLNNYNNTTDQYAGSSARWGGLRWMDGAMSFTGMSTILGPNKPSCSQPGDQQDGVQDPTSQHAGGAQVLMGDGAVRFISENIDAGNPASTSPSGSARSPFGIWGALGSVSGGEPVGDF</sequence>
<feature type="compositionally biased region" description="Low complexity" evidence="1">
    <location>
        <begin position="293"/>
        <end position="304"/>
    </location>
</feature>
<dbReference type="RefSeq" id="WP_145176761.1">
    <property type="nucleotide sequence ID" value="NZ_CP037422.1"/>
</dbReference>
<dbReference type="AlphaFoldDB" id="A0A517WX75"/>
<dbReference type="NCBIfam" id="TIGR04294">
    <property type="entry name" value="pre_pil_HX9DG"/>
    <property type="match status" value="1"/>
</dbReference>
<name>A0A517WX75_9PLAN</name>
<accession>A0A517WX75</accession>
<dbReference type="InterPro" id="IPR045584">
    <property type="entry name" value="Pilin-like"/>
</dbReference>
<dbReference type="NCBIfam" id="TIGR02532">
    <property type="entry name" value="IV_pilin_GFxxxE"/>
    <property type="match status" value="1"/>
</dbReference>
<evidence type="ECO:0000259" key="3">
    <source>
        <dbReference type="Pfam" id="PF07596"/>
    </source>
</evidence>
<evidence type="ECO:0000313" key="4">
    <source>
        <dbReference type="EMBL" id="QDU09861.1"/>
    </source>
</evidence>
<dbReference type="InterPro" id="IPR027558">
    <property type="entry name" value="Pre_pil_HX9DG_C"/>
</dbReference>
<keyword evidence="2" id="KW-0472">Membrane</keyword>
<dbReference type="OrthoDB" id="241541at2"/>
<feature type="transmembrane region" description="Helical" evidence="2">
    <location>
        <begin position="12"/>
        <end position="38"/>
    </location>
</feature>
<feature type="region of interest" description="Disordered" evidence="1">
    <location>
        <begin position="286"/>
        <end position="311"/>
    </location>
</feature>
<organism evidence="4 5">
    <name type="scientific">Gimesia aquarii</name>
    <dbReference type="NCBI Taxonomy" id="2527964"/>
    <lineage>
        <taxon>Bacteria</taxon>
        <taxon>Pseudomonadati</taxon>
        <taxon>Planctomycetota</taxon>
        <taxon>Planctomycetia</taxon>
        <taxon>Planctomycetales</taxon>
        <taxon>Planctomycetaceae</taxon>
        <taxon>Gimesia</taxon>
    </lineage>
</organism>
<dbReference type="PANTHER" id="PTHR30093:SF2">
    <property type="entry name" value="TYPE II SECRETION SYSTEM PROTEIN H"/>
    <property type="match status" value="1"/>
</dbReference>
<protein>
    <submittedName>
        <fullName evidence="4">Putative major pilin subunit</fullName>
    </submittedName>
</protein>
<dbReference type="Gene3D" id="3.30.700.10">
    <property type="entry name" value="Glycoprotein, Type 4 Pilin"/>
    <property type="match status" value="1"/>
</dbReference>
<reference evidence="4 5" key="1">
    <citation type="submission" date="2019-03" db="EMBL/GenBank/DDBJ databases">
        <title>Deep-cultivation of Planctomycetes and their phenomic and genomic characterization uncovers novel biology.</title>
        <authorList>
            <person name="Wiegand S."/>
            <person name="Jogler M."/>
            <person name="Boedeker C."/>
            <person name="Pinto D."/>
            <person name="Vollmers J."/>
            <person name="Rivas-Marin E."/>
            <person name="Kohn T."/>
            <person name="Peeters S.H."/>
            <person name="Heuer A."/>
            <person name="Rast P."/>
            <person name="Oberbeckmann S."/>
            <person name="Bunk B."/>
            <person name="Jeske O."/>
            <person name="Meyerdierks A."/>
            <person name="Storesund J.E."/>
            <person name="Kallscheuer N."/>
            <person name="Luecker S."/>
            <person name="Lage O.M."/>
            <person name="Pohl T."/>
            <person name="Merkel B.J."/>
            <person name="Hornburger P."/>
            <person name="Mueller R.-W."/>
            <person name="Bruemmer F."/>
            <person name="Labrenz M."/>
            <person name="Spormann A.M."/>
            <person name="Op den Camp H."/>
            <person name="Overmann J."/>
            <person name="Amann R."/>
            <person name="Jetten M.S.M."/>
            <person name="Mascher T."/>
            <person name="Medema M.H."/>
            <person name="Devos D.P."/>
            <person name="Kaster A.-K."/>
            <person name="Ovreas L."/>
            <person name="Rohde M."/>
            <person name="Galperin M.Y."/>
            <person name="Jogler C."/>
        </authorList>
    </citation>
    <scope>NUCLEOTIDE SEQUENCE [LARGE SCALE GENOMIC DNA]</scope>
    <source>
        <strain evidence="4 5">V202</strain>
    </source>
</reference>